<sequence>MGQSFLDRKLQHLTTRLIRATTGRKQVKVVYDLEDKLNKLADEVDEDAGMSRLTLFSPCKVIGLGDKISSLCHYKIEGYYLSTNAHGVHLDERNLIIKALNLFRRRTGIEHYFFSGFIVIRRRPTGAGLGGGGGNAATALWTANQFSGCVATEKELQEWSSEIGSDIPFFFSHGAAYCTSRGKIVEDILPPIALDLPMVLIKPQEACHPELTSPSSEGERCGEYSECRNSPVKELS</sequence>
<evidence type="ECO:0000256" key="1">
    <source>
        <dbReference type="ARBA" id="ARBA00022679"/>
    </source>
</evidence>
<organism evidence="7">
    <name type="scientific">Sesamum latifolium</name>
    <dbReference type="NCBI Taxonomy" id="2727402"/>
    <lineage>
        <taxon>Eukaryota</taxon>
        <taxon>Viridiplantae</taxon>
        <taxon>Streptophyta</taxon>
        <taxon>Embryophyta</taxon>
        <taxon>Tracheophyta</taxon>
        <taxon>Spermatophyta</taxon>
        <taxon>Magnoliopsida</taxon>
        <taxon>eudicotyledons</taxon>
        <taxon>Gunneridae</taxon>
        <taxon>Pentapetalae</taxon>
        <taxon>asterids</taxon>
        <taxon>lamiids</taxon>
        <taxon>Lamiales</taxon>
        <taxon>Pedaliaceae</taxon>
        <taxon>Sesamum</taxon>
    </lineage>
</organism>
<dbReference type="SUPFAM" id="SSF54211">
    <property type="entry name" value="Ribosomal protein S5 domain 2-like"/>
    <property type="match status" value="1"/>
</dbReference>
<evidence type="ECO:0000256" key="2">
    <source>
        <dbReference type="ARBA" id="ARBA00022741"/>
    </source>
</evidence>
<evidence type="ECO:0000256" key="4">
    <source>
        <dbReference type="ARBA" id="ARBA00022840"/>
    </source>
</evidence>
<gene>
    <name evidence="7" type="ORF">Slati_0716300</name>
</gene>
<reference evidence="7" key="1">
    <citation type="submission" date="2020-06" db="EMBL/GenBank/DDBJ databases">
        <authorList>
            <person name="Li T."/>
            <person name="Hu X."/>
            <person name="Zhang T."/>
            <person name="Song X."/>
            <person name="Zhang H."/>
            <person name="Dai N."/>
            <person name="Sheng W."/>
            <person name="Hou X."/>
            <person name="Wei L."/>
        </authorList>
    </citation>
    <scope>NUCLEOTIDE SEQUENCE</scope>
    <source>
        <strain evidence="7">KEN1</strain>
        <tissue evidence="7">Leaf</tissue>
    </source>
</reference>
<evidence type="ECO:0000256" key="3">
    <source>
        <dbReference type="ARBA" id="ARBA00022777"/>
    </source>
</evidence>
<keyword evidence="2" id="KW-0547">Nucleotide-binding</keyword>
<dbReference type="PANTHER" id="PTHR43527">
    <property type="entry name" value="4-DIPHOSPHOCYTIDYL-2-C-METHYL-D-ERYTHRITOL KINASE, CHLOROPLASTIC"/>
    <property type="match status" value="1"/>
</dbReference>
<name>A0AAW2Y5H6_9LAMI</name>
<dbReference type="InterPro" id="IPR014721">
    <property type="entry name" value="Ribsml_uS5_D2-typ_fold_subgr"/>
</dbReference>
<evidence type="ECO:0000256" key="5">
    <source>
        <dbReference type="SAM" id="MobiDB-lite"/>
    </source>
</evidence>
<dbReference type="Gene3D" id="3.30.230.10">
    <property type="match status" value="1"/>
</dbReference>
<feature type="domain" description="GHMP kinase N-terminal" evidence="6">
    <location>
        <begin position="94"/>
        <end position="172"/>
    </location>
</feature>
<evidence type="ECO:0000259" key="6">
    <source>
        <dbReference type="Pfam" id="PF00288"/>
    </source>
</evidence>
<reference evidence="7" key="2">
    <citation type="journal article" date="2024" name="Plant">
        <title>Genomic evolution and insights into agronomic trait innovations of Sesamum species.</title>
        <authorList>
            <person name="Miao H."/>
            <person name="Wang L."/>
            <person name="Qu L."/>
            <person name="Liu H."/>
            <person name="Sun Y."/>
            <person name="Le M."/>
            <person name="Wang Q."/>
            <person name="Wei S."/>
            <person name="Zheng Y."/>
            <person name="Lin W."/>
            <person name="Duan Y."/>
            <person name="Cao H."/>
            <person name="Xiong S."/>
            <person name="Wang X."/>
            <person name="Wei L."/>
            <person name="Li C."/>
            <person name="Ma Q."/>
            <person name="Ju M."/>
            <person name="Zhao R."/>
            <person name="Li G."/>
            <person name="Mu C."/>
            <person name="Tian Q."/>
            <person name="Mei H."/>
            <person name="Zhang T."/>
            <person name="Gao T."/>
            <person name="Zhang H."/>
        </authorList>
    </citation>
    <scope>NUCLEOTIDE SEQUENCE</scope>
    <source>
        <strain evidence="7">KEN1</strain>
    </source>
</reference>
<dbReference type="GO" id="GO:0005524">
    <property type="term" value="F:ATP binding"/>
    <property type="evidence" value="ECO:0007669"/>
    <property type="project" value="UniProtKB-KW"/>
</dbReference>
<dbReference type="EMBL" id="JACGWN010000002">
    <property type="protein sequence ID" value="KAL0460891.1"/>
    <property type="molecule type" value="Genomic_DNA"/>
</dbReference>
<keyword evidence="4" id="KW-0067">ATP-binding</keyword>
<feature type="compositionally biased region" description="Basic and acidic residues" evidence="5">
    <location>
        <begin position="217"/>
        <end position="226"/>
    </location>
</feature>
<dbReference type="Pfam" id="PF00288">
    <property type="entry name" value="GHMP_kinases_N"/>
    <property type="match status" value="1"/>
</dbReference>
<accession>A0AAW2Y5H6</accession>
<dbReference type="InterPro" id="IPR020568">
    <property type="entry name" value="Ribosomal_Su5_D2-typ_SF"/>
</dbReference>
<evidence type="ECO:0000313" key="7">
    <source>
        <dbReference type="EMBL" id="KAL0460891.1"/>
    </source>
</evidence>
<dbReference type="GO" id="GO:0050515">
    <property type="term" value="F:4-(cytidine 5'-diphospho)-2-C-methyl-D-erythritol kinase activity"/>
    <property type="evidence" value="ECO:0007669"/>
    <property type="project" value="TreeGrafter"/>
</dbReference>
<dbReference type="InterPro" id="IPR006204">
    <property type="entry name" value="GHMP_kinase_N_dom"/>
</dbReference>
<keyword evidence="3 7" id="KW-0418">Kinase</keyword>
<protein>
    <submittedName>
        <fullName evidence="7">4-diphosphocytidyl-2-C-methyl-D-erythritol kinase, chloroplastic</fullName>
    </submittedName>
</protein>
<dbReference type="GO" id="GO:0009507">
    <property type="term" value="C:chloroplast"/>
    <property type="evidence" value="ECO:0007669"/>
    <property type="project" value="TreeGrafter"/>
</dbReference>
<dbReference type="PANTHER" id="PTHR43527:SF2">
    <property type="entry name" value="4-DIPHOSPHOCYTIDYL-2-C-METHYL-D-ERYTHRITOL KINASE, CHLOROPLASTIC"/>
    <property type="match status" value="1"/>
</dbReference>
<feature type="region of interest" description="Disordered" evidence="5">
    <location>
        <begin position="209"/>
        <end position="236"/>
    </location>
</feature>
<comment type="caution">
    <text evidence="7">The sequence shown here is derived from an EMBL/GenBank/DDBJ whole genome shotgun (WGS) entry which is preliminary data.</text>
</comment>
<proteinExistence type="predicted"/>
<dbReference type="AlphaFoldDB" id="A0AAW2Y5H6"/>
<keyword evidence="1" id="KW-0808">Transferase</keyword>